<dbReference type="EMBL" id="CP002691">
    <property type="protein sequence ID" value="AEE50188.1"/>
    <property type="molecule type" value="Genomic_DNA"/>
</dbReference>
<dbReference type="Pfam" id="PF07715">
    <property type="entry name" value="Plug"/>
    <property type="match status" value="1"/>
</dbReference>
<dbReference type="InterPro" id="IPR036942">
    <property type="entry name" value="Beta-barrel_TonB_sf"/>
</dbReference>
<evidence type="ECO:0000313" key="9">
    <source>
        <dbReference type="Proteomes" id="UP000008461"/>
    </source>
</evidence>
<keyword evidence="8" id="KW-0675">Receptor</keyword>
<dbReference type="GO" id="GO:0009279">
    <property type="term" value="C:cell outer membrane"/>
    <property type="evidence" value="ECO:0007669"/>
    <property type="project" value="UniProtKB-SubCell"/>
</dbReference>
<dbReference type="RefSeq" id="WP_013764738.1">
    <property type="nucleotide sequence ID" value="NC_015510.1"/>
</dbReference>
<dbReference type="HOGENOM" id="CLU_017617_0_1_10"/>
<feature type="domain" description="Outer membrane protein beta-barrel" evidence="7">
    <location>
        <begin position="385"/>
        <end position="790"/>
    </location>
</feature>
<dbReference type="InterPro" id="IPR037066">
    <property type="entry name" value="Plug_dom_sf"/>
</dbReference>
<feature type="domain" description="TonB-dependent receptor plug" evidence="6">
    <location>
        <begin position="153"/>
        <end position="230"/>
    </location>
</feature>
<dbReference type="Pfam" id="PF14905">
    <property type="entry name" value="OMP_b-brl_3"/>
    <property type="match status" value="1"/>
</dbReference>
<evidence type="ECO:0000259" key="6">
    <source>
        <dbReference type="Pfam" id="PF07715"/>
    </source>
</evidence>
<comment type="subcellular location">
    <subcellularLocation>
        <location evidence="1">Cell outer membrane</location>
    </subcellularLocation>
</comment>
<reference key="2">
    <citation type="submission" date="2011-04" db="EMBL/GenBank/DDBJ databases">
        <title>Complete sequence of chromosome of Haliscomenobacter hydrossis DSM 1100.</title>
        <authorList>
            <consortium name="US DOE Joint Genome Institute (JGI-PGF)"/>
            <person name="Lucas S."/>
            <person name="Han J."/>
            <person name="Lapidus A."/>
            <person name="Bruce D."/>
            <person name="Goodwin L."/>
            <person name="Pitluck S."/>
            <person name="Peters L."/>
            <person name="Kyrpides N."/>
            <person name="Mavromatis K."/>
            <person name="Ivanova N."/>
            <person name="Ovchinnikova G."/>
            <person name="Pagani I."/>
            <person name="Daligault H."/>
            <person name="Detter J.C."/>
            <person name="Han C."/>
            <person name="Land M."/>
            <person name="Hauser L."/>
            <person name="Markowitz V."/>
            <person name="Cheng J.-F."/>
            <person name="Hugenholtz P."/>
            <person name="Woyke T."/>
            <person name="Wu D."/>
            <person name="Verbarg S."/>
            <person name="Frueling A."/>
            <person name="Brambilla E."/>
            <person name="Klenk H.-P."/>
            <person name="Eisen J.A."/>
        </authorList>
    </citation>
    <scope>NUCLEOTIDE SEQUENCE</scope>
    <source>
        <strain>DSM 1100</strain>
    </source>
</reference>
<evidence type="ECO:0000313" key="8">
    <source>
        <dbReference type="EMBL" id="AEE50188.1"/>
    </source>
</evidence>
<evidence type="ECO:0000256" key="2">
    <source>
        <dbReference type="ARBA" id="ARBA00023136"/>
    </source>
</evidence>
<dbReference type="InterPro" id="IPR008969">
    <property type="entry name" value="CarboxyPept-like_regulatory"/>
</dbReference>
<feature type="chain" id="PRO_5003317113" evidence="5">
    <location>
        <begin position="20"/>
        <end position="819"/>
    </location>
</feature>
<protein>
    <submittedName>
        <fullName evidence="8">TonB-dependent receptor plug</fullName>
    </submittedName>
</protein>
<organism evidence="8 9">
    <name type="scientific">Haliscomenobacter hydrossis (strain ATCC 27775 / DSM 1100 / LMG 10767 / O)</name>
    <dbReference type="NCBI Taxonomy" id="760192"/>
    <lineage>
        <taxon>Bacteria</taxon>
        <taxon>Pseudomonadati</taxon>
        <taxon>Bacteroidota</taxon>
        <taxon>Saprospiria</taxon>
        <taxon>Saprospirales</taxon>
        <taxon>Haliscomenobacteraceae</taxon>
        <taxon>Haliscomenobacter</taxon>
    </lineage>
</organism>
<evidence type="ECO:0000259" key="7">
    <source>
        <dbReference type="Pfam" id="PF14905"/>
    </source>
</evidence>
<keyword evidence="5" id="KW-0732">Signal</keyword>
<evidence type="ECO:0000256" key="4">
    <source>
        <dbReference type="SAM" id="MobiDB-lite"/>
    </source>
</evidence>
<dbReference type="Pfam" id="PF13620">
    <property type="entry name" value="CarboxypepD_reg"/>
    <property type="match status" value="1"/>
</dbReference>
<keyword evidence="2" id="KW-0472">Membrane</keyword>
<dbReference type="OrthoDB" id="905812at2"/>
<dbReference type="Proteomes" id="UP000008461">
    <property type="component" value="Chromosome"/>
</dbReference>
<dbReference type="KEGG" id="hhy:Halhy_2310"/>
<dbReference type="PANTHER" id="PTHR40980">
    <property type="entry name" value="PLUG DOMAIN-CONTAINING PROTEIN"/>
    <property type="match status" value="1"/>
</dbReference>
<evidence type="ECO:0000256" key="5">
    <source>
        <dbReference type="SAM" id="SignalP"/>
    </source>
</evidence>
<feature type="signal peptide" evidence="5">
    <location>
        <begin position="1"/>
        <end position="19"/>
    </location>
</feature>
<evidence type="ECO:0000256" key="1">
    <source>
        <dbReference type="ARBA" id="ARBA00004442"/>
    </source>
</evidence>
<proteinExistence type="predicted"/>
<dbReference type="Gene3D" id="2.40.170.20">
    <property type="entry name" value="TonB-dependent receptor, beta-barrel domain"/>
    <property type="match status" value="1"/>
</dbReference>
<gene>
    <name evidence="8" type="ordered locus">Halhy_2310</name>
</gene>
<dbReference type="SUPFAM" id="SSF49464">
    <property type="entry name" value="Carboxypeptidase regulatory domain-like"/>
    <property type="match status" value="1"/>
</dbReference>
<dbReference type="STRING" id="760192.Halhy_2310"/>
<dbReference type="AlphaFoldDB" id="F4KU91"/>
<keyword evidence="3" id="KW-0998">Cell outer membrane</keyword>
<name>F4KU91_HALH1</name>
<feature type="region of interest" description="Disordered" evidence="4">
    <location>
        <begin position="410"/>
        <end position="429"/>
    </location>
</feature>
<reference evidence="8 9" key="1">
    <citation type="journal article" date="2011" name="Stand. Genomic Sci.">
        <title>Complete genome sequence of Haliscomenobacter hydrossis type strain (O).</title>
        <authorList>
            <consortium name="US DOE Joint Genome Institute (JGI-PGF)"/>
            <person name="Daligault H."/>
            <person name="Lapidus A."/>
            <person name="Zeytun A."/>
            <person name="Nolan M."/>
            <person name="Lucas S."/>
            <person name="Del Rio T.G."/>
            <person name="Tice H."/>
            <person name="Cheng J.F."/>
            <person name="Tapia R."/>
            <person name="Han C."/>
            <person name="Goodwin L."/>
            <person name="Pitluck S."/>
            <person name="Liolios K."/>
            <person name="Pagani I."/>
            <person name="Ivanova N."/>
            <person name="Huntemann M."/>
            <person name="Mavromatis K."/>
            <person name="Mikhailova N."/>
            <person name="Pati A."/>
            <person name="Chen A."/>
            <person name="Palaniappan K."/>
            <person name="Land M."/>
            <person name="Hauser L."/>
            <person name="Brambilla E.M."/>
            <person name="Rohde M."/>
            <person name="Verbarg S."/>
            <person name="Goker M."/>
            <person name="Bristow J."/>
            <person name="Eisen J.A."/>
            <person name="Markowitz V."/>
            <person name="Hugenholtz P."/>
            <person name="Kyrpides N.C."/>
            <person name="Klenk H.P."/>
            <person name="Woyke T."/>
        </authorList>
    </citation>
    <scope>NUCLEOTIDE SEQUENCE [LARGE SCALE GENOMIC DNA]</scope>
    <source>
        <strain evidence="9">ATCC 27775 / DSM 1100 / LMG 10767 / O</strain>
    </source>
</reference>
<evidence type="ECO:0000256" key="3">
    <source>
        <dbReference type="ARBA" id="ARBA00023237"/>
    </source>
</evidence>
<dbReference type="PANTHER" id="PTHR40980:SF4">
    <property type="entry name" value="TONB-DEPENDENT RECEPTOR-LIKE BETA-BARREL DOMAIN-CONTAINING PROTEIN"/>
    <property type="match status" value="1"/>
</dbReference>
<dbReference type="SUPFAM" id="SSF56935">
    <property type="entry name" value="Porins"/>
    <property type="match status" value="1"/>
</dbReference>
<dbReference type="InterPro" id="IPR041700">
    <property type="entry name" value="OMP_b-brl_3"/>
</dbReference>
<accession>F4KU91</accession>
<dbReference type="Gene3D" id="2.170.130.10">
    <property type="entry name" value="TonB-dependent receptor, plug domain"/>
    <property type="match status" value="1"/>
</dbReference>
<sequence length="819" mass="90443">MRLSIITLIAILFTSIISAQNPGGKSSIKGKIVGALIDSTSRQPVEFATVVLVEAQTQKQIDGVTTDEKGEFKFSDVVLGRYQLLFTFIGYKNKTLNNVALSPEKPDFNANTVSFSPESYTLEGVEIVGQSSIIENRIDKMVYNAEKDVSTIGGDASDVLSRVPMLSVDVNGGVSLRGSSNIQILINGRPSSIFSGGVADALKSIPAEQIKSIEVITSPSARYDGEGSAGIINIITRKKAPQGFTGNASVSVGTRFNNANLGLNYARGRFGLSFNGGFRDSPSRPSISNFERRDFLDTGERILTQTGEGDGSNSGGRGNLELSYDINAYNRISTNISNGRRGRSSTNFTDALFIDPAANLRQEYTRESFGDSKSNGLDWNFDYRRTFVKPKQELTFSVQLENDKDQVENLVQQSGNDPSLARNESNGNKGRNLETLVQLDYTHPFGKKVELETGVKGVFRNIGSDFNYRNYDAASQTFILDELRSDQFDYTQNVMAGYASFKIELSERWGLLAGARYEGTSIGGDYANAEREPFSFDYSNVLPSTTLNYKISELSGIKFSFGQRIQRPDEDYINPYVAVTDPRDIEVGNPLLLPEVTNQYELTYNTSTKVFNMNFGTFYRATRDIIEAILNVVDDGVSLTTYQNIGKSSTLGGNLFASVTLKDKLQLRGNATVLYYSGEGLVNNVRITNSGAFWNGNLNLSYTFSKSFRAEVNGFYSAPRVGLQGSRAAYARSSFAVRKDIWKKKASIGVVAVQPFAKYLKFPNRLSGTNFEQFSEYAFAQRSYGISFSYRFGKLDFKDRREDGERGGEQRDGGDNGFR</sequence>
<dbReference type="Gene3D" id="2.60.40.1120">
    <property type="entry name" value="Carboxypeptidase-like, regulatory domain"/>
    <property type="match status" value="1"/>
</dbReference>
<dbReference type="InterPro" id="IPR012910">
    <property type="entry name" value="Plug_dom"/>
</dbReference>
<keyword evidence="9" id="KW-1185">Reference proteome</keyword>
<dbReference type="eggNOG" id="COG4771">
    <property type="taxonomic scope" value="Bacteria"/>
</dbReference>